<protein>
    <submittedName>
        <fullName evidence="1">Uncharacterized protein</fullName>
    </submittedName>
</protein>
<dbReference type="Proteomes" id="UP000600214">
    <property type="component" value="Unassembled WGS sequence"/>
</dbReference>
<evidence type="ECO:0000313" key="2">
    <source>
        <dbReference type="Proteomes" id="UP000600214"/>
    </source>
</evidence>
<proteinExistence type="predicted"/>
<comment type="caution">
    <text evidence="1">The sequence shown here is derived from an EMBL/GenBank/DDBJ whole genome shotgun (WGS) entry which is preliminary data.</text>
</comment>
<name>A0ABQ1YCH7_9BACT</name>
<sequence length="55" mass="6114">MESTIDRIANVANLRKKNRSHVSTAKNIKSDNRKPLDSTDPISGNFYLGGINEII</sequence>
<reference evidence="2" key="1">
    <citation type="journal article" date="2019" name="Int. J. Syst. Evol. Microbiol.">
        <title>The Global Catalogue of Microorganisms (GCM) 10K type strain sequencing project: providing services to taxonomists for standard genome sequencing and annotation.</title>
        <authorList>
            <consortium name="The Broad Institute Genomics Platform"/>
            <consortium name="The Broad Institute Genome Sequencing Center for Infectious Disease"/>
            <person name="Wu L."/>
            <person name="Ma J."/>
        </authorList>
    </citation>
    <scope>NUCLEOTIDE SEQUENCE [LARGE SCALE GENOMIC DNA]</scope>
    <source>
        <strain evidence="2">CGMCC 1.15288</strain>
    </source>
</reference>
<organism evidence="1 2">
    <name type="scientific">Dyadobacter endophyticus</name>
    <dbReference type="NCBI Taxonomy" id="1749036"/>
    <lineage>
        <taxon>Bacteria</taxon>
        <taxon>Pseudomonadati</taxon>
        <taxon>Bacteroidota</taxon>
        <taxon>Cytophagia</taxon>
        <taxon>Cytophagales</taxon>
        <taxon>Spirosomataceae</taxon>
        <taxon>Dyadobacter</taxon>
    </lineage>
</organism>
<keyword evidence="2" id="KW-1185">Reference proteome</keyword>
<gene>
    <name evidence="1" type="ORF">GCM10007423_00310</name>
</gene>
<evidence type="ECO:0000313" key="1">
    <source>
        <dbReference type="EMBL" id="GGH20115.1"/>
    </source>
</evidence>
<accession>A0ABQ1YCH7</accession>
<dbReference type="EMBL" id="BMIA01000001">
    <property type="protein sequence ID" value="GGH20115.1"/>
    <property type="molecule type" value="Genomic_DNA"/>
</dbReference>